<reference evidence="2 3" key="1">
    <citation type="submission" date="2012-12" db="EMBL/GenBank/DDBJ databases">
        <title>Genome assembly of Fulvivirga imtechensis AK7.</title>
        <authorList>
            <person name="Nupur N."/>
            <person name="Khatri I."/>
            <person name="Kumar R."/>
            <person name="Subramanian S."/>
            <person name="Pinnaka A."/>
        </authorList>
    </citation>
    <scope>NUCLEOTIDE SEQUENCE [LARGE SCALE GENOMIC DNA]</scope>
    <source>
        <strain evidence="2 3">AK7</strain>
    </source>
</reference>
<evidence type="ECO:0000313" key="2">
    <source>
        <dbReference type="EMBL" id="ELR71152.1"/>
    </source>
</evidence>
<dbReference type="SUPFAM" id="SSF54427">
    <property type="entry name" value="NTF2-like"/>
    <property type="match status" value="1"/>
</dbReference>
<proteinExistence type="predicted"/>
<evidence type="ECO:0000313" key="3">
    <source>
        <dbReference type="Proteomes" id="UP000011135"/>
    </source>
</evidence>
<comment type="caution">
    <text evidence="2">The sequence shown here is derived from an EMBL/GenBank/DDBJ whole genome shotgun (WGS) entry which is preliminary data.</text>
</comment>
<dbReference type="Proteomes" id="UP000011135">
    <property type="component" value="Unassembled WGS sequence"/>
</dbReference>
<accession>L8JV70</accession>
<dbReference type="AlphaFoldDB" id="L8JV70"/>
<organism evidence="2 3">
    <name type="scientific">Fulvivirga imtechensis AK7</name>
    <dbReference type="NCBI Taxonomy" id="1237149"/>
    <lineage>
        <taxon>Bacteria</taxon>
        <taxon>Pseudomonadati</taxon>
        <taxon>Bacteroidota</taxon>
        <taxon>Cytophagia</taxon>
        <taxon>Cytophagales</taxon>
        <taxon>Fulvivirgaceae</taxon>
        <taxon>Fulvivirga</taxon>
    </lineage>
</organism>
<evidence type="ECO:0000259" key="1">
    <source>
        <dbReference type="Pfam" id="PF14534"/>
    </source>
</evidence>
<dbReference type="eggNOG" id="COG4319">
    <property type="taxonomic scope" value="Bacteria"/>
</dbReference>
<dbReference type="Gene3D" id="3.10.450.50">
    <property type="match status" value="1"/>
</dbReference>
<name>L8JV70_9BACT</name>
<feature type="domain" description="DUF4440" evidence="1">
    <location>
        <begin position="30"/>
        <end position="136"/>
    </location>
</feature>
<dbReference type="EMBL" id="AMZN01000044">
    <property type="protein sequence ID" value="ELR71152.1"/>
    <property type="molecule type" value="Genomic_DNA"/>
</dbReference>
<sequence>MALAMLTVCEAQKRKQVEDPLAEARQAIEKSNAIYFQAFVKGDSSIFIERYAKDCCIMAPNAPAKCGPDAALAFYRIAYHQFGLRDGRFITQEIFGDGKEFVTEVGLWESYNANGELYDHGKFMVLWKKTQDGWKMFRDSFSSNRN</sequence>
<dbReference type="OrthoDB" id="9814425at2"/>
<keyword evidence="3" id="KW-1185">Reference proteome</keyword>
<protein>
    <recommendedName>
        <fullName evidence="1">DUF4440 domain-containing protein</fullName>
    </recommendedName>
</protein>
<dbReference type="STRING" id="1237149.C900_02956"/>
<gene>
    <name evidence="2" type="ORF">C900_02956</name>
</gene>
<dbReference type="InterPro" id="IPR032710">
    <property type="entry name" value="NTF2-like_dom_sf"/>
</dbReference>
<dbReference type="Pfam" id="PF14534">
    <property type="entry name" value="DUF4440"/>
    <property type="match status" value="1"/>
</dbReference>
<dbReference type="InterPro" id="IPR027843">
    <property type="entry name" value="DUF4440"/>
</dbReference>